<reference evidence="3" key="2">
    <citation type="submission" date="2016-02" db="EMBL/GenBank/DDBJ databases">
        <title>Genome sequencing of Aspergillus luchuensis NBRC 4314.</title>
        <authorList>
            <person name="Yamada O."/>
        </authorList>
    </citation>
    <scope>NUCLEOTIDE SEQUENCE [LARGE SCALE GENOMIC DNA]</scope>
    <source>
        <strain evidence="3">RIB 2604</strain>
    </source>
</reference>
<organism evidence="2 3">
    <name type="scientific">Aspergillus kawachii</name>
    <name type="common">White koji mold</name>
    <name type="synonym">Aspergillus awamori var. kawachi</name>
    <dbReference type="NCBI Taxonomy" id="1069201"/>
    <lineage>
        <taxon>Eukaryota</taxon>
        <taxon>Fungi</taxon>
        <taxon>Dikarya</taxon>
        <taxon>Ascomycota</taxon>
        <taxon>Pezizomycotina</taxon>
        <taxon>Eurotiomycetes</taxon>
        <taxon>Eurotiomycetidae</taxon>
        <taxon>Eurotiales</taxon>
        <taxon>Aspergillaceae</taxon>
        <taxon>Aspergillus</taxon>
        <taxon>Aspergillus subgen. Circumdati</taxon>
    </lineage>
</organism>
<keyword evidence="2" id="KW-0030">Aminoacyl-tRNA synthetase</keyword>
<evidence type="ECO:0000313" key="3">
    <source>
        <dbReference type="Proteomes" id="UP000075230"/>
    </source>
</evidence>
<evidence type="ECO:0000256" key="1">
    <source>
        <dbReference type="SAM" id="MobiDB-lite"/>
    </source>
</evidence>
<proteinExistence type="predicted"/>
<dbReference type="AlphaFoldDB" id="A0A146EX59"/>
<protein>
    <submittedName>
        <fullName evidence="2">Histidyl-tRNA synthetase, mitochondrial</fullName>
    </submittedName>
</protein>
<accession>A0A146EX59</accession>
<feature type="region of interest" description="Disordered" evidence="1">
    <location>
        <begin position="21"/>
        <end position="81"/>
    </location>
</feature>
<dbReference type="EMBL" id="BCWF01000001">
    <property type="protein sequence ID" value="GAT18570.1"/>
    <property type="molecule type" value="Genomic_DNA"/>
</dbReference>
<dbReference type="Proteomes" id="UP000075230">
    <property type="component" value="Unassembled WGS sequence"/>
</dbReference>
<sequence length="81" mass="8559">MRTLGLKANLSIGSTTSLSSIQRISGTSDWQGSSAGIRDERAGAHGASVSDMDATNQKYPCNARNANPPYFTGRARPNSTE</sequence>
<comment type="caution">
    <text evidence="2">The sequence shown here is derived from an EMBL/GenBank/DDBJ whole genome shotgun (WGS) entry which is preliminary data.</text>
</comment>
<evidence type="ECO:0000313" key="2">
    <source>
        <dbReference type="EMBL" id="GAT18570.1"/>
    </source>
</evidence>
<name>A0A146EX59_ASPKA</name>
<reference evidence="2 3" key="1">
    <citation type="journal article" date="2016" name="DNA Res.">
        <title>Genome sequence of Aspergillus luchuensis NBRC 4314.</title>
        <authorList>
            <person name="Yamada O."/>
            <person name="Machida M."/>
            <person name="Hosoyama A."/>
            <person name="Goto M."/>
            <person name="Takahashi T."/>
            <person name="Futagami T."/>
            <person name="Yamagata Y."/>
            <person name="Takeuchi M."/>
            <person name="Kobayashi T."/>
            <person name="Koike H."/>
            <person name="Abe K."/>
            <person name="Asai K."/>
            <person name="Arita M."/>
            <person name="Fujita N."/>
            <person name="Fukuda K."/>
            <person name="Higa K."/>
            <person name="Horikawa H."/>
            <person name="Ishikawa T."/>
            <person name="Jinno K."/>
            <person name="Kato Y."/>
            <person name="Kirimura K."/>
            <person name="Mizutani O."/>
            <person name="Nakasone K."/>
            <person name="Sano M."/>
            <person name="Shiraishi Y."/>
            <person name="Tsukahara M."/>
            <person name="Gomi K."/>
        </authorList>
    </citation>
    <scope>NUCLEOTIDE SEQUENCE [LARGE SCALE GENOMIC DNA]</scope>
    <source>
        <strain evidence="2 3">RIB 2604</strain>
    </source>
</reference>
<keyword evidence="2" id="KW-0436">Ligase</keyword>
<feature type="compositionally biased region" description="Polar residues" evidence="1">
    <location>
        <begin position="22"/>
        <end position="34"/>
    </location>
</feature>
<gene>
    <name evidence="2" type="ORF">RIB2604_00100640</name>
</gene>
<dbReference type="GO" id="GO:0004812">
    <property type="term" value="F:aminoacyl-tRNA ligase activity"/>
    <property type="evidence" value="ECO:0007669"/>
    <property type="project" value="UniProtKB-KW"/>
</dbReference>